<evidence type="ECO:0000313" key="3">
    <source>
        <dbReference type="Proteomes" id="UP000667802"/>
    </source>
</evidence>
<dbReference type="InterPro" id="IPR050229">
    <property type="entry name" value="GlpE_sulfurtransferase"/>
</dbReference>
<dbReference type="InterPro" id="IPR001763">
    <property type="entry name" value="Rhodanese-like_dom"/>
</dbReference>
<keyword evidence="3" id="KW-1185">Reference proteome</keyword>
<evidence type="ECO:0000313" key="2">
    <source>
        <dbReference type="EMBL" id="MDR9895874.1"/>
    </source>
</evidence>
<protein>
    <submittedName>
        <fullName evidence="2">Rhodanese-like domain-containing protein</fullName>
    </submittedName>
</protein>
<dbReference type="Proteomes" id="UP000667802">
    <property type="component" value="Unassembled WGS sequence"/>
</dbReference>
<dbReference type="Gene3D" id="3.40.250.10">
    <property type="entry name" value="Rhodanese-like domain"/>
    <property type="match status" value="1"/>
</dbReference>
<dbReference type="PANTHER" id="PTHR43031">
    <property type="entry name" value="FAD-DEPENDENT OXIDOREDUCTASE"/>
    <property type="match status" value="1"/>
</dbReference>
<dbReference type="CDD" id="cd00158">
    <property type="entry name" value="RHOD"/>
    <property type="match status" value="1"/>
</dbReference>
<dbReference type="EMBL" id="JAALHA020000006">
    <property type="protein sequence ID" value="MDR9895874.1"/>
    <property type="molecule type" value="Genomic_DNA"/>
</dbReference>
<dbReference type="SMART" id="SM00450">
    <property type="entry name" value="RHOD"/>
    <property type="match status" value="1"/>
</dbReference>
<evidence type="ECO:0000259" key="1">
    <source>
        <dbReference type="PROSITE" id="PS50206"/>
    </source>
</evidence>
<proteinExistence type="predicted"/>
<reference evidence="3" key="1">
    <citation type="journal article" date="2021" name="Science">
        <title>Hunting the eagle killer: A cyanobacterial neurotoxin causes vacuolar myelinopathy.</title>
        <authorList>
            <person name="Breinlinger S."/>
            <person name="Phillips T.J."/>
            <person name="Haram B.N."/>
            <person name="Mares J."/>
            <person name="Martinez Yerena J.A."/>
            <person name="Hrouzek P."/>
            <person name="Sobotka R."/>
            <person name="Henderson W.M."/>
            <person name="Schmieder P."/>
            <person name="Williams S.M."/>
            <person name="Lauderdale J.D."/>
            <person name="Wilde H.D."/>
            <person name="Gerrin W."/>
            <person name="Kust A."/>
            <person name="Washington J.W."/>
            <person name="Wagner C."/>
            <person name="Geier B."/>
            <person name="Liebeke M."/>
            <person name="Enke H."/>
            <person name="Niedermeyer T.H.J."/>
            <person name="Wilde S.B."/>
        </authorList>
    </citation>
    <scope>NUCLEOTIDE SEQUENCE [LARGE SCALE GENOMIC DNA]</scope>
    <source>
        <strain evidence="3">Thurmond2011</strain>
    </source>
</reference>
<dbReference type="AlphaFoldDB" id="A0AAP5I6Z9"/>
<dbReference type="InterPro" id="IPR036873">
    <property type="entry name" value="Rhodanese-like_dom_sf"/>
</dbReference>
<dbReference type="PROSITE" id="PS50206">
    <property type="entry name" value="RHODANESE_3"/>
    <property type="match status" value="1"/>
</dbReference>
<feature type="domain" description="Rhodanese" evidence="1">
    <location>
        <begin position="45"/>
        <end position="134"/>
    </location>
</feature>
<dbReference type="RefSeq" id="WP_208339849.1">
    <property type="nucleotide sequence ID" value="NZ_CAWQFN010000577.1"/>
</dbReference>
<organism evidence="2 3">
    <name type="scientific">Aetokthonos hydrillicola Thurmond2011</name>
    <dbReference type="NCBI Taxonomy" id="2712845"/>
    <lineage>
        <taxon>Bacteria</taxon>
        <taxon>Bacillati</taxon>
        <taxon>Cyanobacteriota</taxon>
        <taxon>Cyanophyceae</taxon>
        <taxon>Nostocales</taxon>
        <taxon>Hapalosiphonaceae</taxon>
        <taxon>Aetokthonos</taxon>
    </lineage>
</organism>
<dbReference type="Pfam" id="PF00581">
    <property type="entry name" value="Rhodanese"/>
    <property type="match status" value="1"/>
</dbReference>
<accession>A0AAP5I6Z9</accession>
<sequence>MVRLIGLALIRSVALSFVTLVIKVKFPRVRQITTKEFAQWLEQKTKPQPLLLDARTQVEYNVSHLKAAQRIDPTEPNLSQCLTVAKETPIVVYCSVGYRSARVAEQIQIQGFSRVFNLSGGIFQWANEKRPVFKDDHSAKLIHPYNATWAKLLRSDAVMGQ</sequence>
<comment type="caution">
    <text evidence="2">The sequence shown here is derived from an EMBL/GenBank/DDBJ whole genome shotgun (WGS) entry which is preliminary data.</text>
</comment>
<gene>
    <name evidence="2" type="ORF">G7B40_015065</name>
</gene>
<name>A0AAP5I6Z9_9CYAN</name>
<dbReference type="PANTHER" id="PTHR43031:SF16">
    <property type="entry name" value="OXIDOREDUCTASE"/>
    <property type="match status" value="1"/>
</dbReference>
<dbReference type="SUPFAM" id="SSF52821">
    <property type="entry name" value="Rhodanese/Cell cycle control phosphatase"/>
    <property type="match status" value="1"/>
</dbReference>